<evidence type="ECO:0008006" key="3">
    <source>
        <dbReference type="Google" id="ProtNLM"/>
    </source>
</evidence>
<accession>A0A6G9Y8S9</accession>
<dbReference type="AlphaFoldDB" id="A0A6G9Y8S9"/>
<evidence type="ECO:0000313" key="1">
    <source>
        <dbReference type="EMBL" id="QIS09578.1"/>
    </source>
</evidence>
<sequence length="293" mass="30827">MRISIFASAVVPESDALGSIDRSTLAVRQCLARAGVDPSEVDLLVNTGIYRDDNLMEPAISALIQKHAGINLSYVGQPAPALSFDLMNGPCGFLDAIEVTTATFGAKDAGVGVIVSGDGHPARTTPQDVYFPYLPAAAAVLVKPSTDESGFGRVYRARSVAPQRPVGFIPLTAMGTEGRSTVMVIPPEESALERGLEIAIDAAQRCLTEERIDPARTVLLSAEPRPGFAKSVAAAVGIDRYFTPETPGNPHSAALPFAYRAWLDEDAPGTAEHALFLAADGHSVAGCAPYRLP</sequence>
<dbReference type="Gene3D" id="3.40.47.10">
    <property type="match status" value="1"/>
</dbReference>
<dbReference type="RefSeq" id="WP_167472664.1">
    <property type="nucleotide sequence ID" value="NZ_CP046172.1"/>
</dbReference>
<dbReference type="GO" id="GO:0016746">
    <property type="term" value="F:acyltransferase activity"/>
    <property type="evidence" value="ECO:0007669"/>
    <property type="project" value="InterPro"/>
</dbReference>
<name>A0A6G9Y8S9_9NOCA</name>
<dbReference type="InterPro" id="IPR016039">
    <property type="entry name" value="Thiolase-like"/>
</dbReference>
<proteinExistence type="predicted"/>
<reference evidence="1 2" key="1">
    <citation type="journal article" date="2019" name="ACS Chem. Biol.">
        <title>Identification and Mobilization of a Cryptic Antibiotic Biosynthesis Gene Locus from a Human-Pathogenic Nocardia Isolate.</title>
        <authorList>
            <person name="Herisse M."/>
            <person name="Ishida K."/>
            <person name="Porter J.L."/>
            <person name="Howden B."/>
            <person name="Hertweck C."/>
            <person name="Stinear T.P."/>
            <person name="Pidot S.J."/>
        </authorList>
    </citation>
    <scope>NUCLEOTIDE SEQUENCE [LARGE SCALE GENOMIC DNA]</scope>
    <source>
        <strain evidence="1 2">AUSMDU00012717</strain>
    </source>
</reference>
<gene>
    <name evidence="1" type="ORF">F5544_08380</name>
</gene>
<dbReference type="Proteomes" id="UP000503540">
    <property type="component" value="Chromosome"/>
</dbReference>
<protein>
    <recommendedName>
        <fullName evidence="3">Beta-ketoacyl-[acyl-carrier-protein] synthase III N-terminal domain-containing protein</fullName>
    </recommendedName>
</protein>
<evidence type="ECO:0000313" key="2">
    <source>
        <dbReference type="Proteomes" id="UP000503540"/>
    </source>
</evidence>
<keyword evidence="2" id="KW-1185">Reference proteome</keyword>
<dbReference type="KEGG" id="nah:F5544_08380"/>
<organism evidence="1 2">
    <name type="scientific">Nocardia arthritidis</name>
    <dbReference type="NCBI Taxonomy" id="228602"/>
    <lineage>
        <taxon>Bacteria</taxon>
        <taxon>Bacillati</taxon>
        <taxon>Actinomycetota</taxon>
        <taxon>Actinomycetes</taxon>
        <taxon>Mycobacteriales</taxon>
        <taxon>Nocardiaceae</taxon>
        <taxon>Nocardia</taxon>
    </lineage>
</organism>
<dbReference type="EMBL" id="CP046172">
    <property type="protein sequence ID" value="QIS09578.1"/>
    <property type="molecule type" value="Genomic_DNA"/>
</dbReference>
<dbReference type="SUPFAM" id="SSF53901">
    <property type="entry name" value="Thiolase-like"/>
    <property type="match status" value="1"/>
</dbReference>